<accession>A0A564ZI79</accession>
<reference evidence="2 3" key="1">
    <citation type="submission" date="2019-07" db="EMBL/GenBank/DDBJ databases">
        <authorList>
            <person name="Cremers G."/>
        </authorList>
    </citation>
    <scope>NUCLEOTIDE SEQUENCE [LARGE SCALE GENOMIC DNA]</scope>
</reference>
<dbReference type="InterPro" id="IPR002629">
    <property type="entry name" value="Met_Synth_C/arc"/>
</dbReference>
<dbReference type="SUPFAM" id="SSF51726">
    <property type="entry name" value="UROD/MetE-like"/>
    <property type="match status" value="1"/>
</dbReference>
<dbReference type="Pfam" id="PF01717">
    <property type="entry name" value="Meth_synt_2"/>
    <property type="match status" value="1"/>
</dbReference>
<feature type="domain" description="Cobalamin-independent methionine synthase MetE C-terminal/archaeal" evidence="1">
    <location>
        <begin position="10"/>
        <end position="97"/>
    </location>
</feature>
<name>A0A564ZI79_9BACT</name>
<dbReference type="GO" id="GO:0032259">
    <property type="term" value="P:methylation"/>
    <property type="evidence" value="ECO:0007669"/>
    <property type="project" value="UniProtKB-KW"/>
</dbReference>
<gene>
    <name evidence="2" type="primary">metE</name>
    <name evidence="2" type="ORF">MELA_01379</name>
</gene>
<sequence length="169" mass="18469">MAPTAKLPLLPTTVVGSYSVPDWYPVLQEGVQRGALAPSAFGDAKEVAALGAIKDQETADIDLISDGELFRRDNNRFGPPNAMINYFSARIPGFSSELRDRSGITPLDPSASLPAPVATGPLRPAPLGLVEELRFLRRYSFGPVKIAMTEPHMFARIVWDEQYGSRRVN</sequence>
<keyword evidence="2" id="KW-0808">Transferase</keyword>
<keyword evidence="3" id="KW-1185">Reference proteome</keyword>
<dbReference type="EMBL" id="CABIKM010000022">
    <property type="protein sequence ID" value="VUZ85004.1"/>
    <property type="molecule type" value="Genomic_DNA"/>
</dbReference>
<evidence type="ECO:0000313" key="3">
    <source>
        <dbReference type="Proteomes" id="UP000334340"/>
    </source>
</evidence>
<dbReference type="GO" id="GO:0008270">
    <property type="term" value="F:zinc ion binding"/>
    <property type="evidence" value="ECO:0007669"/>
    <property type="project" value="InterPro"/>
</dbReference>
<dbReference type="Proteomes" id="UP000334340">
    <property type="component" value="Unassembled WGS sequence"/>
</dbReference>
<dbReference type="Gene3D" id="3.20.20.210">
    <property type="match status" value="1"/>
</dbReference>
<dbReference type="GO" id="GO:0003871">
    <property type="term" value="F:5-methyltetrahydropteroyltriglutamate-homocysteine S-methyltransferase activity"/>
    <property type="evidence" value="ECO:0007669"/>
    <property type="project" value="UniProtKB-EC"/>
</dbReference>
<protein>
    <submittedName>
        <fullName evidence="2">5-methyltetrahydropteroyltriglutamate--homocysteine methyltransferase</fullName>
        <ecNumber evidence="2">2.1.1.14</ecNumber>
    </submittedName>
</protein>
<evidence type="ECO:0000313" key="2">
    <source>
        <dbReference type="EMBL" id="VUZ85004.1"/>
    </source>
</evidence>
<dbReference type="EC" id="2.1.1.14" evidence="2"/>
<dbReference type="AlphaFoldDB" id="A0A564ZI79"/>
<organism evidence="2 3">
    <name type="scientific">Candidatus Methylomirabilis lanthanidiphila</name>
    <dbReference type="NCBI Taxonomy" id="2211376"/>
    <lineage>
        <taxon>Bacteria</taxon>
        <taxon>Candidatus Methylomirabilota</taxon>
        <taxon>Candidatus Methylomirabilia</taxon>
        <taxon>Candidatus Methylomirabilales</taxon>
        <taxon>Candidatus Methylomirabilaceae</taxon>
        <taxon>Candidatus Methylomirabilis</taxon>
    </lineage>
</organism>
<evidence type="ECO:0000259" key="1">
    <source>
        <dbReference type="Pfam" id="PF01717"/>
    </source>
</evidence>
<dbReference type="GO" id="GO:0009086">
    <property type="term" value="P:methionine biosynthetic process"/>
    <property type="evidence" value="ECO:0007669"/>
    <property type="project" value="InterPro"/>
</dbReference>
<proteinExistence type="predicted"/>
<keyword evidence="2" id="KW-0489">Methyltransferase</keyword>
<dbReference type="InterPro" id="IPR038071">
    <property type="entry name" value="UROD/MetE-like_sf"/>
</dbReference>